<dbReference type="EMBL" id="CAJVPZ010003074">
    <property type="protein sequence ID" value="CAG8524245.1"/>
    <property type="molecule type" value="Genomic_DNA"/>
</dbReference>
<evidence type="ECO:0000313" key="2">
    <source>
        <dbReference type="Proteomes" id="UP000789396"/>
    </source>
</evidence>
<sequence>AFKSNFFIAIALPNLNLIKIERYVCFDKIAEGSIQALPNNNTKEKTNNETLTYQDLKNLDNNIPVDTSTVFTLQESSKSAIDSAVDKNQILLKEDNEDNDCKVLNNEIISIQAPQEELLQEACINVVNMENKNYVIE</sequence>
<feature type="non-terminal residue" evidence="1">
    <location>
        <position position="137"/>
    </location>
</feature>
<reference evidence="1" key="1">
    <citation type="submission" date="2021-06" db="EMBL/GenBank/DDBJ databases">
        <authorList>
            <person name="Kallberg Y."/>
            <person name="Tangrot J."/>
            <person name="Rosling A."/>
        </authorList>
    </citation>
    <scope>NUCLEOTIDE SEQUENCE</scope>
    <source>
        <strain evidence="1">IN212</strain>
    </source>
</reference>
<comment type="caution">
    <text evidence="1">The sequence shown here is derived from an EMBL/GenBank/DDBJ whole genome shotgun (WGS) entry which is preliminary data.</text>
</comment>
<accession>A0A9N9FCV6</accession>
<dbReference type="Proteomes" id="UP000789396">
    <property type="component" value="Unassembled WGS sequence"/>
</dbReference>
<keyword evidence="2" id="KW-1185">Reference proteome</keyword>
<evidence type="ECO:0000313" key="1">
    <source>
        <dbReference type="EMBL" id="CAG8524245.1"/>
    </source>
</evidence>
<dbReference type="AlphaFoldDB" id="A0A9N9FCV6"/>
<protein>
    <submittedName>
        <fullName evidence="1">7733_t:CDS:1</fullName>
    </submittedName>
</protein>
<name>A0A9N9FCV6_9GLOM</name>
<proteinExistence type="predicted"/>
<gene>
    <name evidence="1" type="ORF">RFULGI_LOCUS3498</name>
</gene>
<organism evidence="1 2">
    <name type="scientific">Racocetra fulgida</name>
    <dbReference type="NCBI Taxonomy" id="60492"/>
    <lineage>
        <taxon>Eukaryota</taxon>
        <taxon>Fungi</taxon>
        <taxon>Fungi incertae sedis</taxon>
        <taxon>Mucoromycota</taxon>
        <taxon>Glomeromycotina</taxon>
        <taxon>Glomeromycetes</taxon>
        <taxon>Diversisporales</taxon>
        <taxon>Gigasporaceae</taxon>
        <taxon>Racocetra</taxon>
    </lineage>
</organism>